<feature type="domain" description="Transglutaminase-like" evidence="1">
    <location>
        <begin position="176"/>
        <end position="232"/>
    </location>
</feature>
<dbReference type="PANTHER" id="PTHR46333:SF2">
    <property type="entry name" value="CYTOKINESIS PROTEIN 3"/>
    <property type="match status" value="1"/>
</dbReference>
<dbReference type="Proteomes" id="UP001580346">
    <property type="component" value="Unassembled WGS sequence"/>
</dbReference>
<name>A0ABV5AX54_9BACL</name>
<evidence type="ECO:0000313" key="3">
    <source>
        <dbReference type="Proteomes" id="UP001580346"/>
    </source>
</evidence>
<comment type="caution">
    <text evidence="2">The sequence shown here is derived from an EMBL/GenBank/DDBJ whole genome shotgun (WGS) entry which is preliminary data.</text>
</comment>
<dbReference type="Gene3D" id="3.10.620.30">
    <property type="match status" value="1"/>
</dbReference>
<dbReference type="InterPro" id="IPR002931">
    <property type="entry name" value="Transglutaminase-like"/>
</dbReference>
<gene>
    <name evidence="2" type="ORF">ACE41H_17060</name>
</gene>
<dbReference type="RefSeq" id="WP_375356684.1">
    <property type="nucleotide sequence ID" value="NZ_JBHHMI010000016.1"/>
</dbReference>
<protein>
    <submittedName>
        <fullName evidence="2">Transglutaminase domain-containing protein</fullName>
    </submittedName>
</protein>
<organism evidence="2 3">
    <name type="scientific">Paenibacillus enshidis</name>
    <dbReference type="NCBI Taxonomy" id="1458439"/>
    <lineage>
        <taxon>Bacteria</taxon>
        <taxon>Bacillati</taxon>
        <taxon>Bacillota</taxon>
        <taxon>Bacilli</taxon>
        <taxon>Bacillales</taxon>
        <taxon>Paenibacillaceae</taxon>
        <taxon>Paenibacillus</taxon>
    </lineage>
</organism>
<reference evidence="2 3" key="1">
    <citation type="submission" date="2024-09" db="EMBL/GenBank/DDBJ databases">
        <title>Paenibacillus zeirhizospherea sp. nov., isolated from surface of the maize (Zea mays) roots in a horticulture field, Hungary.</title>
        <authorList>
            <person name="Marton D."/>
            <person name="Farkas M."/>
            <person name="Bedics A."/>
            <person name="Toth E."/>
            <person name="Tancsics A."/>
            <person name="Boka K."/>
            <person name="Maroti G."/>
            <person name="Kriszt B."/>
            <person name="Cserhati M."/>
        </authorList>
    </citation>
    <scope>NUCLEOTIDE SEQUENCE [LARGE SCALE GENOMIC DNA]</scope>
    <source>
        <strain evidence="2 3">KCTC 33519</strain>
    </source>
</reference>
<dbReference type="PANTHER" id="PTHR46333">
    <property type="entry name" value="CYTOKINESIS PROTEIN 3"/>
    <property type="match status" value="1"/>
</dbReference>
<proteinExistence type="predicted"/>
<dbReference type="Pfam" id="PF01841">
    <property type="entry name" value="Transglut_core"/>
    <property type="match status" value="1"/>
</dbReference>
<sequence>MKKTIGSRMSRLLVAGSLLTVMVPQVMDWDNAYAAGAVNTAASISADQLQQKLADAMQTRSETISFTYKGNVQELKSRLQTAIDQAMIIDPYINYTIKSYEFSYKGTATSADVTVKLNYRETKEQTAFVDSTVKTALAQMITPRMSNHEKAKVIHDWIVKRLKYDETLQKYTAYDGLSTGSTVCQGYALLAYKMLNQAGIPNRIIEGRAGGQLHAWNLVQLDGKWYHMDTTWDDPTPDRPNEVSTTYYMLTDTEMRQDHAWTKQYPAASTSYRDTLNSLIAPGGAASKAYKQLYQALEYDLTQNGNTLSTASDIKTLASKAMKSGSRSLLFVYKGSESKLKQDLQVLYKLGVKSVSYKVSDLKGTGGLRVELSWT</sequence>
<dbReference type="EMBL" id="JBHHMI010000016">
    <property type="protein sequence ID" value="MFB5268474.1"/>
    <property type="molecule type" value="Genomic_DNA"/>
</dbReference>
<evidence type="ECO:0000259" key="1">
    <source>
        <dbReference type="SMART" id="SM00460"/>
    </source>
</evidence>
<dbReference type="SMART" id="SM00460">
    <property type="entry name" value="TGc"/>
    <property type="match status" value="1"/>
</dbReference>
<dbReference type="InterPro" id="IPR038765">
    <property type="entry name" value="Papain-like_cys_pep_sf"/>
</dbReference>
<keyword evidence="3" id="KW-1185">Reference proteome</keyword>
<dbReference type="SUPFAM" id="SSF54001">
    <property type="entry name" value="Cysteine proteinases"/>
    <property type="match status" value="1"/>
</dbReference>
<dbReference type="InterPro" id="IPR052557">
    <property type="entry name" value="CAP/Cytokinesis_protein"/>
</dbReference>
<accession>A0ABV5AX54</accession>
<evidence type="ECO:0000313" key="2">
    <source>
        <dbReference type="EMBL" id="MFB5268474.1"/>
    </source>
</evidence>